<comment type="caution">
    <text evidence="1">The sequence shown here is derived from an EMBL/GenBank/DDBJ whole genome shotgun (WGS) entry which is preliminary data.</text>
</comment>
<sequence>MWSTRPIVDRAQLASISPDTFSLFLFHLSSGETTSAAADLAPGAGQGWEGSAADIRVLL</sequence>
<protein>
    <submittedName>
        <fullName evidence="1">Uncharacterized protein</fullName>
    </submittedName>
</protein>
<organism evidence="1 2">
    <name type="scientific">Ananas comosus</name>
    <name type="common">Pineapple</name>
    <name type="synonym">Ananas ananas</name>
    <dbReference type="NCBI Taxonomy" id="4615"/>
    <lineage>
        <taxon>Eukaryota</taxon>
        <taxon>Viridiplantae</taxon>
        <taxon>Streptophyta</taxon>
        <taxon>Embryophyta</taxon>
        <taxon>Tracheophyta</taxon>
        <taxon>Spermatophyta</taxon>
        <taxon>Magnoliopsida</taxon>
        <taxon>Liliopsida</taxon>
        <taxon>Poales</taxon>
        <taxon>Bromeliaceae</taxon>
        <taxon>Bromelioideae</taxon>
        <taxon>Ananas</taxon>
    </lineage>
</organism>
<name>A0A199VUI6_ANACO</name>
<evidence type="ECO:0000313" key="1">
    <source>
        <dbReference type="EMBL" id="OAY80699.1"/>
    </source>
</evidence>
<gene>
    <name evidence="1" type="ORF">ACMD2_20380</name>
</gene>
<dbReference type="AlphaFoldDB" id="A0A199VUI6"/>
<accession>A0A199VUI6</accession>
<dbReference type="EMBL" id="LSRQ01000805">
    <property type="protein sequence ID" value="OAY80699.1"/>
    <property type="molecule type" value="Genomic_DNA"/>
</dbReference>
<evidence type="ECO:0000313" key="2">
    <source>
        <dbReference type="Proteomes" id="UP000092600"/>
    </source>
</evidence>
<proteinExistence type="predicted"/>
<reference evidence="1 2" key="1">
    <citation type="journal article" date="2016" name="DNA Res.">
        <title>The draft genome of MD-2 pineapple using hybrid error correction of long reads.</title>
        <authorList>
            <person name="Redwan R.M."/>
            <person name="Saidin A."/>
            <person name="Kumar S.V."/>
        </authorList>
    </citation>
    <scope>NUCLEOTIDE SEQUENCE [LARGE SCALE GENOMIC DNA]</scope>
    <source>
        <strain evidence="2">cv. MD2</strain>
        <tissue evidence="1">Leaf</tissue>
    </source>
</reference>
<dbReference type="Proteomes" id="UP000092600">
    <property type="component" value="Unassembled WGS sequence"/>
</dbReference>